<feature type="non-terminal residue" evidence="2">
    <location>
        <position position="431"/>
    </location>
</feature>
<accession>A0A6A7B4B9</accession>
<evidence type="ECO:0000313" key="2">
    <source>
        <dbReference type="EMBL" id="KAF2850386.1"/>
    </source>
</evidence>
<organism evidence="2 3">
    <name type="scientific">Plenodomus tracheiphilus IPT5</name>
    <dbReference type="NCBI Taxonomy" id="1408161"/>
    <lineage>
        <taxon>Eukaryota</taxon>
        <taxon>Fungi</taxon>
        <taxon>Dikarya</taxon>
        <taxon>Ascomycota</taxon>
        <taxon>Pezizomycotina</taxon>
        <taxon>Dothideomycetes</taxon>
        <taxon>Pleosporomycetidae</taxon>
        <taxon>Pleosporales</taxon>
        <taxon>Pleosporineae</taxon>
        <taxon>Leptosphaeriaceae</taxon>
        <taxon>Plenodomus</taxon>
    </lineage>
</organism>
<keyword evidence="3" id="KW-1185">Reference proteome</keyword>
<dbReference type="Proteomes" id="UP000799423">
    <property type="component" value="Unassembled WGS sequence"/>
</dbReference>
<name>A0A6A7B4B9_9PLEO</name>
<feature type="non-terminal residue" evidence="2">
    <location>
        <position position="1"/>
    </location>
</feature>
<protein>
    <submittedName>
        <fullName evidence="2">HET-domain-containing protein</fullName>
    </submittedName>
</protein>
<reference evidence="2" key="1">
    <citation type="submission" date="2020-01" db="EMBL/GenBank/DDBJ databases">
        <authorList>
            <consortium name="DOE Joint Genome Institute"/>
            <person name="Haridas S."/>
            <person name="Albert R."/>
            <person name="Binder M."/>
            <person name="Bloem J."/>
            <person name="Labutti K."/>
            <person name="Salamov A."/>
            <person name="Andreopoulos B."/>
            <person name="Baker S.E."/>
            <person name="Barry K."/>
            <person name="Bills G."/>
            <person name="Bluhm B.H."/>
            <person name="Cannon C."/>
            <person name="Castanera R."/>
            <person name="Culley D.E."/>
            <person name="Daum C."/>
            <person name="Ezra D."/>
            <person name="Gonzalez J.B."/>
            <person name="Henrissat B."/>
            <person name="Kuo A."/>
            <person name="Liang C."/>
            <person name="Lipzen A."/>
            <person name="Lutzoni F."/>
            <person name="Magnuson J."/>
            <person name="Mondo S."/>
            <person name="Nolan M."/>
            <person name="Ohm R."/>
            <person name="Pangilinan J."/>
            <person name="Park H.-J."/>
            <person name="Ramirez L."/>
            <person name="Alfaro M."/>
            <person name="Sun H."/>
            <person name="Tritt A."/>
            <person name="Yoshinaga Y."/>
            <person name="Zwiers L.-H."/>
            <person name="Turgeon B.G."/>
            <person name="Goodwin S.B."/>
            <person name="Spatafora J.W."/>
            <person name="Crous P.W."/>
            <person name="Grigoriev I.V."/>
        </authorList>
    </citation>
    <scope>NUCLEOTIDE SEQUENCE</scope>
    <source>
        <strain evidence="2">IPT5</strain>
    </source>
</reference>
<dbReference type="Pfam" id="PF06985">
    <property type="entry name" value="HET"/>
    <property type="match status" value="1"/>
</dbReference>
<feature type="domain" description="Heterokaryon incompatibility" evidence="1">
    <location>
        <begin position="66"/>
        <end position="226"/>
    </location>
</feature>
<proteinExistence type="predicted"/>
<dbReference type="AlphaFoldDB" id="A0A6A7B4B9"/>
<dbReference type="OrthoDB" id="2958217at2759"/>
<dbReference type="PANTHER" id="PTHR33112">
    <property type="entry name" value="DOMAIN PROTEIN, PUTATIVE-RELATED"/>
    <property type="match status" value="1"/>
</dbReference>
<evidence type="ECO:0000259" key="1">
    <source>
        <dbReference type="Pfam" id="PF06985"/>
    </source>
</evidence>
<sequence>SGNTRSMSALGFLRSKYQECLDKHVGCRLQASPMAIYPSQIIDVGELEDNRIFLRNTQDSGNQGTYACLSHCWGQKQPFKLTNETKSMLQDGMLLSALPKTFQDAIFVTRSLGIRLLWIDSLCIFQDSGDDWETEASRMGDIYSQAACTIAATAAKDSDGGLFAERDPTVLRPRRIEANWTPNPDAATNERYAYPAAGLYWCDIAELWTQAVERAPLNSRAWVCQERHLSPRIMHFSDSQLFWECHECISCENYPSGLPHWAGPSWYHNSSVSRQNLHQLRLQEADLSREGSGSLLKRKLYFSWAVFRIHYTECVMTKEEDKLIAIHGIAQQLGQVLGDQLVAGLWSNRLIEELCWRKGSDLNEPPPPKLTKWRAPTWSWASSNARIWVSNTTRFHRKCKDKQIWSELENLDVRTKASGELEQASLRIRCK</sequence>
<gene>
    <name evidence="2" type="ORF">T440DRAFT_367224</name>
</gene>
<dbReference type="InterPro" id="IPR010730">
    <property type="entry name" value="HET"/>
</dbReference>
<dbReference type="EMBL" id="MU006307">
    <property type="protein sequence ID" value="KAF2850386.1"/>
    <property type="molecule type" value="Genomic_DNA"/>
</dbReference>
<evidence type="ECO:0000313" key="3">
    <source>
        <dbReference type="Proteomes" id="UP000799423"/>
    </source>
</evidence>
<dbReference type="PANTHER" id="PTHR33112:SF10">
    <property type="entry name" value="TOL"/>
    <property type="match status" value="1"/>
</dbReference>